<keyword evidence="3 7" id="KW-0223">Dioxygenase</keyword>
<dbReference type="InterPro" id="IPR003819">
    <property type="entry name" value="TauD/TfdA-like"/>
</dbReference>
<dbReference type="PANTHER" id="PTHR30468">
    <property type="entry name" value="ALPHA-KETOGLUTARATE-DEPENDENT SULFONATE DIOXYGENASE"/>
    <property type="match status" value="1"/>
</dbReference>
<dbReference type="EC" id="1.14.11.17" evidence="7"/>
<dbReference type="InterPro" id="IPR051323">
    <property type="entry name" value="AtsK-like"/>
</dbReference>
<keyword evidence="2" id="KW-0479">Metal-binding</keyword>
<dbReference type="RefSeq" id="WP_280762284.1">
    <property type="nucleotide sequence ID" value="NZ_JARXVC010000012.1"/>
</dbReference>
<dbReference type="SUPFAM" id="SSF51197">
    <property type="entry name" value="Clavaminate synthase-like"/>
    <property type="match status" value="1"/>
</dbReference>
<gene>
    <name evidence="7" type="ORF">M2280_004248</name>
</gene>
<keyword evidence="4 7" id="KW-0560">Oxidoreductase</keyword>
<dbReference type="Pfam" id="PF02668">
    <property type="entry name" value="TauD"/>
    <property type="match status" value="1"/>
</dbReference>
<dbReference type="Proteomes" id="UP001160334">
    <property type="component" value="Unassembled WGS sequence"/>
</dbReference>
<protein>
    <submittedName>
        <fullName evidence="7">Taurine dioxygenase</fullName>
        <ecNumber evidence="7">1.14.11.17</ecNumber>
    </submittedName>
</protein>
<dbReference type="PANTHER" id="PTHR30468:SF1">
    <property type="entry name" value="ALPHA-KETOGLUTARATE-DEPENDENT SULFONATE DIOXYGENASE"/>
    <property type="match status" value="1"/>
</dbReference>
<evidence type="ECO:0000256" key="3">
    <source>
        <dbReference type="ARBA" id="ARBA00022964"/>
    </source>
</evidence>
<keyword evidence="8" id="KW-1185">Reference proteome</keyword>
<dbReference type="EMBL" id="JARXVC010000012">
    <property type="protein sequence ID" value="MDH6283005.1"/>
    <property type="molecule type" value="Genomic_DNA"/>
</dbReference>
<name>A0ABT6MFB4_9NOCA</name>
<evidence type="ECO:0000259" key="6">
    <source>
        <dbReference type="Pfam" id="PF02668"/>
    </source>
</evidence>
<comment type="similarity">
    <text evidence="1">Belongs to the TfdA dioxygenase family.</text>
</comment>
<feature type="domain" description="TauD/TfdA-like" evidence="6">
    <location>
        <begin position="48"/>
        <end position="307"/>
    </location>
</feature>
<evidence type="ECO:0000256" key="2">
    <source>
        <dbReference type="ARBA" id="ARBA00022723"/>
    </source>
</evidence>
<sequence length="320" mass="36153">MTASGSPSIFQTFIEPRPTDPLYAVGPLVARRTADDTESRPYEHFSLTPQTPTIGAEISGIRLGGDLSDDVLADLRRALLEWKVLFFRDQDIDRADHRAFAARWGELEQHPFFKYTQPGQSDADVATLAKDAVAAGVENMWHNDVTWHEFPSFAAVLRGVEVPAVGGDTLWTDTGAAYDLLPEDIRTRIDRLSAEHDWINSFGRGMPAETVDMLRPAFPAVTHPVVRTIPETGRRVLFVNAVFTQRILGVSEEESNELLRMLYRHVQRPEFQVRLHWHANTIAFWDNRTCQHYASSDYYPARRVMDRISIVGDRPVGVPA</sequence>
<dbReference type="InterPro" id="IPR042098">
    <property type="entry name" value="TauD-like_sf"/>
</dbReference>
<proteinExistence type="inferred from homology"/>
<dbReference type="GO" id="GO:0000908">
    <property type="term" value="F:taurine dioxygenase activity"/>
    <property type="evidence" value="ECO:0007669"/>
    <property type="project" value="UniProtKB-EC"/>
</dbReference>
<keyword evidence="5" id="KW-0408">Iron</keyword>
<comment type="caution">
    <text evidence="7">The sequence shown here is derived from an EMBL/GenBank/DDBJ whole genome shotgun (WGS) entry which is preliminary data.</text>
</comment>
<evidence type="ECO:0000313" key="8">
    <source>
        <dbReference type="Proteomes" id="UP001160334"/>
    </source>
</evidence>
<reference evidence="7 8" key="1">
    <citation type="submission" date="2023-04" db="EMBL/GenBank/DDBJ databases">
        <title>Forest soil microbial communities from Buena Vista Peninsula, Colon Province, Panama.</title>
        <authorList>
            <person name="Bouskill N."/>
        </authorList>
    </citation>
    <scope>NUCLEOTIDE SEQUENCE [LARGE SCALE GENOMIC DNA]</scope>
    <source>
        <strain evidence="7 8">CFH S0262</strain>
    </source>
</reference>
<evidence type="ECO:0000313" key="7">
    <source>
        <dbReference type="EMBL" id="MDH6283005.1"/>
    </source>
</evidence>
<evidence type="ECO:0000256" key="5">
    <source>
        <dbReference type="ARBA" id="ARBA00023004"/>
    </source>
</evidence>
<evidence type="ECO:0000256" key="4">
    <source>
        <dbReference type="ARBA" id="ARBA00023002"/>
    </source>
</evidence>
<evidence type="ECO:0000256" key="1">
    <source>
        <dbReference type="ARBA" id="ARBA00005896"/>
    </source>
</evidence>
<accession>A0ABT6MFB4</accession>
<organism evidence="7 8">
    <name type="scientific">Prescottella agglutinans</name>
    <dbReference type="NCBI Taxonomy" id="1644129"/>
    <lineage>
        <taxon>Bacteria</taxon>
        <taxon>Bacillati</taxon>
        <taxon>Actinomycetota</taxon>
        <taxon>Actinomycetes</taxon>
        <taxon>Mycobacteriales</taxon>
        <taxon>Nocardiaceae</taxon>
        <taxon>Prescottella</taxon>
    </lineage>
</organism>
<dbReference type="Gene3D" id="3.60.130.10">
    <property type="entry name" value="Clavaminate synthase-like"/>
    <property type="match status" value="1"/>
</dbReference>